<organism evidence="2 3">
    <name type="scientific">Arachidicoccus soli</name>
    <dbReference type="NCBI Taxonomy" id="2341117"/>
    <lineage>
        <taxon>Bacteria</taxon>
        <taxon>Pseudomonadati</taxon>
        <taxon>Bacteroidota</taxon>
        <taxon>Chitinophagia</taxon>
        <taxon>Chitinophagales</taxon>
        <taxon>Chitinophagaceae</taxon>
        <taxon>Arachidicoccus</taxon>
    </lineage>
</organism>
<dbReference type="AlphaFoldDB" id="A0A386HN40"/>
<dbReference type="OrthoDB" id="7187796at2"/>
<feature type="signal peptide" evidence="1">
    <location>
        <begin position="1"/>
        <end position="23"/>
    </location>
</feature>
<name>A0A386HN40_9BACT</name>
<dbReference type="EMBL" id="CP032489">
    <property type="protein sequence ID" value="AYD47049.1"/>
    <property type="molecule type" value="Genomic_DNA"/>
</dbReference>
<dbReference type="InterPro" id="IPR011048">
    <property type="entry name" value="Haem_d1_sf"/>
</dbReference>
<proteinExistence type="predicted"/>
<sequence length="339" mass="36639">MKKILSPLLAITIVVTNFSVLSAQNNNSYKVEKILKIGGIGRWDYLAVHKSYLYISHGNQVNVVNKNNGAPISIISGTTGVHGIAFVPELNKGFISDGRIDSVTVFDLSTNKVLSKIATGKDPDAIMYDDYSKKIITCDGHSNGLSVIDPITEKVVATIDLGGKPETAVSDNAGKLYVNIENKSQIAEVDLKTNQVLNHWSLSPAESPSGLAFDTKTERLFAGCDNNLLVVMDATNGKIVTTLPIGSGCDGVAFDAKSKHIFSSNGEDGNITIIKEKSKDNFVVEQNLITKKGARTIALDEQTHKIYLPTADFETNKTVGKRPTSIPDTFQVLVVEDKL</sequence>
<dbReference type="PANTHER" id="PTHR47197:SF3">
    <property type="entry name" value="DIHYDRO-HEME D1 DEHYDROGENASE"/>
    <property type="match status" value="1"/>
</dbReference>
<accession>A0A386HN40</accession>
<keyword evidence="1" id="KW-0732">Signal</keyword>
<evidence type="ECO:0000256" key="1">
    <source>
        <dbReference type="SAM" id="SignalP"/>
    </source>
</evidence>
<gene>
    <name evidence="2" type="ORF">D6B99_05140</name>
</gene>
<dbReference type="Proteomes" id="UP000266118">
    <property type="component" value="Chromosome"/>
</dbReference>
<dbReference type="InterPro" id="IPR015943">
    <property type="entry name" value="WD40/YVTN_repeat-like_dom_sf"/>
</dbReference>
<keyword evidence="3" id="KW-1185">Reference proteome</keyword>
<evidence type="ECO:0000313" key="2">
    <source>
        <dbReference type="EMBL" id="AYD47049.1"/>
    </source>
</evidence>
<evidence type="ECO:0000313" key="3">
    <source>
        <dbReference type="Proteomes" id="UP000266118"/>
    </source>
</evidence>
<dbReference type="KEGG" id="ark:D6B99_05140"/>
<dbReference type="SUPFAM" id="SSF51004">
    <property type="entry name" value="C-terminal (heme d1) domain of cytochrome cd1-nitrite reductase"/>
    <property type="match status" value="1"/>
</dbReference>
<dbReference type="Gene3D" id="2.130.10.10">
    <property type="entry name" value="YVTN repeat-like/Quinoprotein amine dehydrogenase"/>
    <property type="match status" value="1"/>
</dbReference>
<reference evidence="2 3" key="1">
    <citation type="submission" date="2018-09" db="EMBL/GenBank/DDBJ databases">
        <title>Arachidicoccus sp. nov., a bacterium isolated from soil.</title>
        <authorList>
            <person name="Weon H.-Y."/>
            <person name="Kwon S.-W."/>
            <person name="Lee S.A."/>
        </authorList>
    </citation>
    <scope>NUCLEOTIDE SEQUENCE [LARGE SCALE GENOMIC DNA]</scope>
    <source>
        <strain evidence="2 3">KIS59-12</strain>
    </source>
</reference>
<dbReference type="InterPro" id="IPR051200">
    <property type="entry name" value="Host-pathogen_enzymatic-act"/>
</dbReference>
<protein>
    <submittedName>
        <fullName evidence="2">YncE family protein</fullName>
    </submittedName>
</protein>
<dbReference type="PANTHER" id="PTHR47197">
    <property type="entry name" value="PROTEIN NIRF"/>
    <property type="match status" value="1"/>
</dbReference>
<dbReference type="RefSeq" id="WP_119985747.1">
    <property type="nucleotide sequence ID" value="NZ_CP032489.1"/>
</dbReference>
<feature type="chain" id="PRO_5017439749" evidence="1">
    <location>
        <begin position="24"/>
        <end position="339"/>
    </location>
</feature>